<evidence type="ECO:0000256" key="1">
    <source>
        <dbReference type="SAM" id="MobiDB-lite"/>
    </source>
</evidence>
<dbReference type="eggNOG" id="KOG3620">
    <property type="taxonomic scope" value="Eukaryota"/>
</dbReference>
<dbReference type="RefSeq" id="XP_008875545.1">
    <property type="nucleotide sequence ID" value="XM_008877323.1"/>
</dbReference>
<dbReference type="InterPro" id="IPR039877">
    <property type="entry name" value="TMEM131-like"/>
</dbReference>
<proteinExistence type="predicted"/>
<feature type="chain" id="PRO_5001534512" description="TMEM131 second Ig-like domain-containing protein" evidence="2">
    <location>
        <begin position="46"/>
        <end position="1891"/>
    </location>
</feature>
<feature type="region of interest" description="Disordered" evidence="1">
    <location>
        <begin position="1819"/>
        <end position="1850"/>
    </location>
</feature>
<dbReference type="GeneID" id="20087899"/>
<reference evidence="4" key="1">
    <citation type="submission" date="2013-12" db="EMBL/GenBank/DDBJ databases">
        <title>The Genome Sequence of Aphanomyces invadans NJM9701.</title>
        <authorList>
            <consortium name="The Broad Institute Genomics Platform"/>
            <person name="Russ C."/>
            <person name="Tyler B."/>
            <person name="van West P."/>
            <person name="Dieguez-Uribeondo J."/>
            <person name="Young S.K."/>
            <person name="Zeng Q."/>
            <person name="Gargeya S."/>
            <person name="Fitzgerald M."/>
            <person name="Abouelleil A."/>
            <person name="Alvarado L."/>
            <person name="Chapman S.B."/>
            <person name="Gainer-Dewar J."/>
            <person name="Goldberg J."/>
            <person name="Griggs A."/>
            <person name="Gujja S."/>
            <person name="Hansen M."/>
            <person name="Howarth C."/>
            <person name="Imamovic A."/>
            <person name="Ireland A."/>
            <person name="Larimer J."/>
            <person name="McCowan C."/>
            <person name="Murphy C."/>
            <person name="Pearson M."/>
            <person name="Poon T.W."/>
            <person name="Priest M."/>
            <person name="Roberts A."/>
            <person name="Saif S."/>
            <person name="Shea T."/>
            <person name="Sykes S."/>
            <person name="Wortman J."/>
            <person name="Nusbaum C."/>
            <person name="Birren B."/>
        </authorList>
    </citation>
    <scope>NUCLEOTIDE SEQUENCE [LARGE SCALE GENOMIC DNA]</scope>
    <source>
        <strain evidence="4">NJM9701</strain>
    </source>
</reference>
<feature type="compositionally biased region" description="Basic and acidic residues" evidence="1">
    <location>
        <begin position="1640"/>
        <end position="1652"/>
    </location>
</feature>
<feature type="region of interest" description="Disordered" evidence="1">
    <location>
        <begin position="1599"/>
        <end position="1670"/>
    </location>
</feature>
<evidence type="ECO:0000259" key="3">
    <source>
        <dbReference type="Pfam" id="PF24495"/>
    </source>
</evidence>
<feature type="compositionally biased region" description="Basic and acidic residues" evidence="1">
    <location>
        <begin position="1836"/>
        <end position="1850"/>
    </location>
</feature>
<feature type="region of interest" description="Disordered" evidence="1">
    <location>
        <begin position="1743"/>
        <end position="1766"/>
    </location>
</feature>
<dbReference type="OrthoDB" id="168404at2759"/>
<name>A0A024TP46_9STRA</name>
<protein>
    <recommendedName>
        <fullName evidence="3">TMEM131 second Ig-like domain-containing protein</fullName>
    </recommendedName>
</protein>
<dbReference type="Pfam" id="PF24495">
    <property type="entry name" value="Ig_TMEM131_2"/>
    <property type="match status" value="1"/>
</dbReference>
<sequence length="1891" mass="203055">MCCFLGEEVHCSTNVAMRSWSTGRRPTAACCIVVLCLCCVIAVAAEATPPGQSVPHVDGIATGATTVQHLRATLRAFEAMQAIPKPLPQSHHVEMWLGGVQYKSRMSPPWTDAATGRRVRFATGFGRRDVIVPVASSRSRGASATSWRARPFREYGFGDSQVVRVTPSGLDFGVQETCTPTLLSVQVSYRADALDAEHGHDASPSHDVQPLDIHGIAIHDKQFLLADVFHAVTLQPGDVHTFYVLFLPHEHSATIESTLTFQTSLGDVPYALRGSGVPNRYRASKLAASIAAGVRYDPVVHLYNPHHQPLRVTEVFTTEGFLHLELPKTPPTSSTHPDDTRPTTGVWEIEAGATKPVMQLSFVSSVPGHYSAYVRVEMDKGNLILPVELTVLSEGLHLGATHLNFGVLVHDDEEHHIAVDFVNTGRTTVLVKGVSLQTPDSRISVVIQGSHAVGPLSRVKHAMVVSYGSIDPGTFTGMLIVHTNDTTVDPSTHGRGHGGDIWLNYTATKVSGRGLAFAPQEVEFTSCGGAGRGLVLTNYFDTAVAIEMVQLADPSLFSLHNFTGNAVAEAGTSWPPIYLDCIMDVDGNGTTTSPTLQWPVTTHTHSHLLVQTNVSRHVIPLVLSSNRLTVHTTSKRWHAMSTDARVARRHRPLDKPVAAPSATGARRAFQLDLGNISSSRHVLVNLTNFNPRAIPVHSIVAHLATLEVSLEPMIPHFAPSGMECLTRHDAGDSDDAAADDACAIDRQQTPLYPSDASSSCRSKHNMSTVIPPGYALPMVLHITPTATAATDVLAFTISTTSETIDVYLTYTPVRGSIVPTRRKLRTACPLYPGRAEVVPLYVDSTFAFPVPITAIRVSDRRVQVLSQASAVSPNGTTLVAQLVVSPAYALGCANPDKFADCLLPVPIASRDWTPPSHGMLSSFGQAVTPADVAAHFQRLQRFAELETQGDTVAEMQVVMYTDLVAVAPVVVRMPMARPRLVGESTTHAGMVEMPLTHVGNVSEMWLTVTNPSNVTIDVALALLASKDSDEIGARGGFYTCPSPTKVVAACKDTWKAAVTSGDGAVAMPAFFLSSMDKQTLAPGDTTTLGPILFAPSAAKEYVGRLYLRNTLSHIEPVVVRGQGGRGHVRVVNNAVLDSHAPPRVIALENDGNMPLVVHGWSCPNCGKCSGHDAGFCVQFPGSSTSDAVPVELAPGGSRLSLNVSFVSGCRFNREVEVVVLHTSSGNVSVPLEGAVASPYRECLGTTRMSYLHAGGRVIVWGLFALIVSQIVHYTVEIVWLDCHASPADTNFGYTPPVATEAPAFPDHVDDDALDDELQAIEAQVFESFTFAPIRSPAVQRVHDQRKAALAQKPTDKKKAKPKKALAATTRPDAVRTAHATRTCSPRDDVATVAAPVVPDESPSKNGPTASPRTERCNAEDAQLTPVSPHRAPPDTTRGAEHEQNTLSSTPSTTADGCDLQHDRGTAMKRKNALSSWRPAIATTTHVEHHPAELAHAVRASAHLPPARGASRQVPPVAQEFPQGVVHGPGSASHAACATYLVDQAKADHNEAADDAEDNGTSSVVTAACATVNDVAKICAAGNDTSTKCEERVVESDDGVRYTAGDNGSDTETGAVDGDCSAESKSSDEDGTDNGADDTDDGIHATDALKLDADDAVDDGSGSDDPTWSADLDRVPLHVDSTSRDNTIVLDEIDQLMQEVHNEQQFRWHEPSLLSPGRGNATHWHDELPPHSALRHDQFAMPRRPHTSFPPRSIKSPVAAPPGFSAADADPLAVSRTYAHLGQLRRPPHDNIPPPMWDNQAFKAPLVLFGSSYFTGHQAGRIGSRRPCRSNPPAERPSQRHDFEPFHRNAFPGRDRSLASLVDVDAPFESSRDVFLKSETSPLQRDSRFGFW</sequence>
<feature type="region of interest" description="Disordered" evidence="1">
    <location>
        <begin position="1343"/>
        <end position="1460"/>
    </location>
</feature>
<dbReference type="VEuPathDB" id="FungiDB:H310_10849"/>
<accession>A0A024TP46</accession>
<evidence type="ECO:0000256" key="2">
    <source>
        <dbReference type="SAM" id="SignalP"/>
    </source>
</evidence>
<feature type="compositionally biased region" description="Polar residues" evidence="1">
    <location>
        <begin position="1444"/>
        <end position="1454"/>
    </location>
</feature>
<keyword evidence="2" id="KW-0732">Signal</keyword>
<feature type="domain" description="TMEM131 second Ig-like" evidence="3">
    <location>
        <begin position="288"/>
        <end position="376"/>
    </location>
</feature>
<dbReference type="PANTHER" id="PTHR22050">
    <property type="entry name" value="RW1 PROTEIN HOMOLOG"/>
    <property type="match status" value="1"/>
</dbReference>
<dbReference type="EMBL" id="KI913979">
    <property type="protein sequence ID" value="ETV95793.1"/>
    <property type="molecule type" value="Genomic_DNA"/>
</dbReference>
<feature type="compositionally biased region" description="Low complexity" evidence="1">
    <location>
        <begin position="1390"/>
        <end position="1399"/>
    </location>
</feature>
<feature type="signal peptide" evidence="2">
    <location>
        <begin position="1"/>
        <end position="45"/>
    </location>
</feature>
<organism evidence="4">
    <name type="scientific">Aphanomyces invadans</name>
    <dbReference type="NCBI Taxonomy" id="157072"/>
    <lineage>
        <taxon>Eukaryota</taxon>
        <taxon>Sar</taxon>
        <taxon>Stramenopiles</taxon>
        <taxon>Oomycota</taxon>
        <taxon>Saprolegniomycetes</taxon>
        <taxon>Saprolegniales</taxon>
        <taxon>Verrucalvaceae</taxon>
        <taxon>Aphanomyces</taxon>
    </lineage>
</organism>
<dbReference type="GO" id="GO:0016020">
    <property type="term" value="C:membrane"/>
    <property type="evidence" value="ECO:0007669"/>
    <property type="project" value="TreeGrafter"/>
</dbReference>
<dbReference type="InterPro" id="IPR056311">
    <property type="entry name" value="TMEM131_Ig_2"/>
</dbReference>
<gene>
    <name evidence="4" type="ORF">H310_10849</name>
</gene>
<dbReference type="PANTHER" id="PTHR22050:SF0">
    <property type="entry name" value="TRANSMEMBRANE PROTEIN 131 HOMOLOG"/>
    <property type="match status" value="1"/>
</dbReference>
<feature type="compositionally biased region" description="Acidic residues" evidence="1">
    <location>
        <begin position="1628"/>
        <end position="1639"/>
    </location>
</feature>
<evidence type="ECO:0000313" key="4">
    <source>
        <dbReference type="EMBL" id="ETV95793.1"/>
    </source>
</evidence>